<keyword evidence="1" id="KW-0812">Transmembrane</keyword>
<dbReference type="AlphaFoldDB" id="A0A645G214"/>
<keyword evidence="1" id="KW-1133">Transmembrane helix</keyword>
<proteinExistence type="predicted"/>
<dbReference type="GO" id="GO:0016020">
    <property type="term" value="C:membrane"/>
    <property type="evidence" value="ECO:0007669"/>
    <property type="project" value="InterPro"/>
</dbReference>
<protein>
    <recommendedName>
        <fullName evidence="3">Cytochrome b561 bacterial/Ni-hydrogenase domain-containing protein</fullName>
    </recommendedName>
</protein>
<gene>
    <name evidence="2" type="ORF">SDC9_167222</name>
</gene>
<evidence type="ECO:0000256" key="1">
    <source>
        <dbReference type="SAM" id="Phobius"/>
    </source>
</evidence>
<organism evidence="2">
    <name type="scientific">bioreactor metagenome</name>
    <dbReference type="NCBI Taxonomy" id="1076179"/>
    <lineage>
        <taxon>unclassified sequences</taxon>
        <taxon>metagenomes</taxon>
        <taxon>ecological metagenomes</taxon>
    </lineage>
</organism>
<dbReference type="InterPro" id="IPR016174">
    <property type="entry name" value="Di-haem_cyt_TM"/>
</dbReference>
<accession>A0A645G214</accession>
<reference evidence="2" key="1">
    <citation type="submission" date="2019-08" db="EMBL/GenBank/DDBJ databases">
        <authorList>
            <person name="Kucharzyk K."/>
            <person name="Murdoch R.W."/>
            <person name="Higgins S."/>
            <person name="Loffler F."/>
        </authorList>
    </citation>
    <scope>NUCLEOTIDE SEQUENCE</scope>
</reference>
<dbReference type="SUPFAM" id="SSF81342">
    <property type="entry name" value="Transmembrane di-heme cytochromes"/>
    <property type="match status" value="1"/>
</dbReference>
<evidence type="ECO:0000313" key="2">
    <source>
        <dbReference type="EMBL" id="MPN19849.1"/>
    </source>
</evidence>
<keyword evidence="1" id="KW-0472">Membrane</keyword>
<name>A0A645G214_9ZZZZ</name>
<feature type="transmembrane region" description="Helical" evidence="1">
    <location>
        <begin position="13"/>
        <end position="34"/>
    </location>
</feature>
<dbReference type="EMBL" id="VSSQ01067463">
    <property type="protein sequence ID" value="MPN19849.1"/>
    <property type="molecule type" value="Genomic_DNA"/>
</dbReference>
<dbReference type="Gene3D" id="1.20.950.20">
    <property type="entry name" value="Transmembrane di-heme cytochromes, Chain C"/>
    <property type="match status" value="1"/>
</dbReference>
<evidence type="ECO:0008006" key="3">
    <source>
        <dbReference type="Google" id="ProtNLM"/>
    </source>
</evidence>
<comment type="caution">
    <text evidence="2">The sequence shown here is derived from an EMBL/GenBank/DDBJ whole genome shotgun (WGS) entry which is preliminary data.</text>
</comment>
<dbReference type="GO" id="GO:0022904">
    <property type="term" value="P:respiratory electron transport chain"/>
    <property type="evidence" value="ECO:0007669"/>
    <property type="project" value="InterPro"/>
</dbReference>
<sequence>MAAHWFGIPGVRFFHAAIMFLLWVFVIIHVYLAVRADSLERHGGLSSMINGGVWLRRGAKPVDAPEIE</sequence>